<evidence type="ECO:0000256" key="5">
    <source>
        <dbReference type="PROSITE-ProRule" id="PRU01023"/>
    </source>
</evidence>
<dbReference type="PANTHER" id="PTHR22807:SF53">
    <property type="entry name" value="RIBOSOMAL RNA SMALL SUBUNIT METHYLTRANSFERASE B-RELATED"/>
    <property type="match status" value="1"/>
</dbReference>
<evidence type="ECO:0000313" key="7">
    <source>
        <dbReference type="EMBL" id="SEF96657.1"/>
    </source>
</evidence>
<feature type="binding site" evidence="5">
    <location>
        <position position="309"/>
    </location>
    <ligand>
        <name>S-adenosyl-L-methionine</name>
        <dbReference type="ChEBI" id="CHEBI:59789"/>
    </ligand>
</feature>
<evidence type="ECO:0000256" key="4">
    <source>
        <dbReference type="ARBA" id="ARBA00022884"/>
    </source>
</evidence>
<feature type="binding site" evidence="5">
    <location>
        <position position="262"/>
    </location>
    <ligand>
        <name>S-adenosyl-L-methionine</name>
        <dbReference type="ChEBI" id="CHEBI:59789"/>
    </ligand>
</feature>
<dbReference type="Gene3D" id="3.40.50.150">
    <property type="entry name" value="Vaccinia Virus protein VP39"/>
    <property type="match status" value="1"/>
</dbReference>
<dbReference type="InterPro" id="IPR054728">
    <property type="entry name" value="RsmB-like_ferredoxin"/>
</dbReference>
<evidence type="ECO:0000259" key="6">
    <source>
        <dbReference type="PROSITE" id="PS51686"/>
    </source>
</evidence>
<keyword evidence="1 5" id="KW-0489">Methyltransferase</keyword>
<keyword evidence="2 5" id="KW-0808">Transferase</keyword>
<dbReference type="AlphaFoldDB" id="A0A1H5WCW4"/>
<dbReference type="RefSeq" id="WP_103871803.1">
    <property type="nucleotide sequence ID" value="NZ_FNUY01000002.1"/>
</dbReference>
<dbReference type="SUPFAM" id="SSF53335">
    <property type="entry name" value="S-adenosyl-L-methionine-dependent methyltransferases"/>
    <property type="match status" value="1"/>
</dbReference>
<dbReference type="GO" id="GO:0008173">
    <property type="term" value="F:RNA methyltransferase activity"/>
    <property type="evidence" value="ECO:0007669"/>
    <property type="project" value="InterPro"/>
</dbReference>
<dbReference type="EMBL" id="FNUY01000002">
    <property type="protein sequence ID" value="SEF96657.1"/>
    <property type="molecule type" value="Genomic_DNA"/>
</dbReference>
<proteinExistence type="inferred from homology"/>
<protein>
    <submittedName>
        <fullName evidence="7">16S rRNA (Cytosine967-C5)-methyltransferase</fullName>
    </submittedName>
</protein>
<comment type="caution">
    <text evidence="5">Lacks conserved residue(s) required for the propagation of feature annotation.</text>
</comment>
<organism evidence="7 8">
    <name type="scientific">Bosea lathyri</name>
    <dbReference type="NCBI Taxonomy" id="1036778"/>
    <lineage>
        <taxon>Bacteria</taxon>
        <taxon>Pseudomonadati</taxon>
        <taxon>Pseudomonadota</taxon>
        <taxon>Alphaproteobacteria</taxon>
        <taxon>Hyphomicrobiales</taxon>
        <taxon>Boseaceae</taxon>
        <taxon>Bosea</taxon>
    </lineage>
</organism>
<dbReference type="InterPro" id="IPR023267">
    <property type="entry name" value="RCMT"/>
</dbReference>
<sequence>MTPAARISAAIEVLDDIIQRRRPASDALKDWGLSRRFAGSKDRAAVASLVYDALRRKASSSFAMASETPRALVLGMLAGLRGMNAAEIAGLCSGENHAPAPLDSDELALLTAFSTQGAPDWMRADVPEWLWPAFEQAFGAAAVEEGQALAARAPIDLRANRLKTNRDGLLASLEHLAPEAGAWSPDALRFQPGHDGRGPSLQTEPGFFAGEFEIQDEGSQLVTLLAGARPGDTVVDLCAGAGGKTLALAALMKNSGRLFATDLDSRRLAPLHERLARSGATQVEIRIPRSRGHEPLADIAGEVDLVLVDAPCTGSGTWRRNPDAKWRVRPGALAERIKDQAEVLARAARLVKPGGRIAYITCSVLPDENDEAVRAFLGRHSGFAAVELGDVLVSQEGDFSLLGRFATQYGLQLSPRRTGTDGFYLTCLTRSG</sequence>
<dbReference type="OrthoDB" id="9810297at2"/>
<dbReference type="InterPro" id="IPR029063">
    <property type="entry name" value="SAM-dependent_MTases_sf"/>
</dbReference>
<keyword evidence="3 5" id="KW-0949">S-adenosyl-L-methionine</keyword>
<keyword evidence="4 5" id="KW-0694">RNA-binding</keyword>
<reference evidence="7 8" key="1">
    <citation type="submission" date="2016-10" db="EMBL/GenBank/DDBJ databases">
        <authorList>
            <person name="de Groot N.N."/>
        </authorList>
    </citation>
    <scope>NUCLEOTIDE SEQUENCE [LARGE SCALE GENOMIC DNA]</scope>
    <source>
        <strain evidence="7 8">DSM 26656</strain>
    </source>
</reference>
<dbReference type="CDD" id="cd02440">
    <property type="entry name" value="AdoMet_MTases"/>
    <property type="match status" value="1"/>
</dbReference>
<dbReference type="Pfam" id="PF22458">
    <property type="entry name" value="RsmF-B_ferredox"/>
    <property type="match status" value="1"/>
</dbReference>
<evidence type="ECO:0000256" key="1">
    <source>
        <dbReference type="ARBA" id="ARBA00022603"/>
    </source>
</evidence>
<feature type="active site" description="Nucleophile" evidence="5">
    <location>
        <position position="362"/>
    </location>
</feature>
<evidence type="ECO:0000313" key="8">
    <source>
        <dbReference type="Proteomes" id="UP000236743"/>
    </source>
</evidence>
<evidence type="ECO:0000256" key="3">
    <source>
        <dbReference type="ARBA" id="ARBA00022691"/>
    </source>
</evidence>
<feature type="domain" description="SAM-dependent MTase RsmB/NOP-type" evidence="6">
    <location>
        <begin position="145"/>
        <end position="431"/>
    </location>
</feature>
<dbReference type="Proteomes" id="UP000236743">
    <property type="component" value="Unassembled WGS sequence"/>
</dbReference>
<keyword evidence="8" id="KW-1185">Reference proteome</keyword>
<dbReference type="PROSITE" id="PS51686">
    <property type="entry name" value="SAM_MT_RSMB_NOP"/>
    <property type="match status" value="1"/>
</dbReference>
<name>A0A1H5WCW4_9HYPH</name>
<comment type="similarity">
    <text evidence="5">Belongs to the class I-like SAM-binding methyltransferase superfamily. RsmB/NOP family.</text>
</comment>
<gene>
    <name evidence="7" type="ORF">SAMN04488115_102618</name>
</gene>
<accession>A0A1H5WCW4</accession>
<dbReference type="GO" id="GO:0003723">
    <property type="term" value="F:RNA binding"/>
    <property type="evidence" value="ECO:0007669"/>
    <property type="project" value="UniProtKB-UniRule"/>
</dbReference>
<dbReference type="Pfam" id="PF01189">
    <property type="entry name" value="Methyltr_RsmB-F"/>
    <property type="match status" value="1"/>
</dbReference>
<dbReference type="PANTHER" id="PTHR22807">
    <property type="entry name" value="NOP2 YEAST -RELATED NOL1/NOP2/FMU SUN DOMAIN-CONTAINING"/>
    <property type="match status" value="1"/>
</dbReference>
<dbReference type="GO" id="GO:0001510">
    <property type="term" value="P:RNA methylation"/>
    <property type="evidence" value="ECO:0007669"/>
    <property type="project" value="InterPro"/>
</dbReference>
<dbReference type="InterPro" id="IPR001678">
    <property type="entry name" value="MeTrfase_RsmB-F_NOP2_dom"/>
</dbReference>
<evidence type="ECO:0000256" key="2">
    <source>
        <dbReference type="ARBA" id="ARBA00022679"/>
    </source>
</evidence>
<dbReference type="InterPro" id="IPR049560">
    <property type="entry name" value="MeTrfase_RsmB-F_NOP2_cat"/>
</dbReference>
<dbReference type="PRINTS" id="PR02008">
    <property type="entry name" value="RCMTFAMILY"/>
</dbReference>